<evidence type="ECO:0000313" key="5">
    <source>
        <dbReference type="Proteomes" id="UP000315750"/>
    </source>
</evidence>
<dbReference type="SUPFAM" id="SSF101801">
    <property type="entry name" value="Surface presentation of antigens (SPOA)"/>
    <property type="match status" value="1"/>
</dbReference>
<dbReference type="EMBL" id="CP036278">
    <property type="protein sequence ID" value="QDU58669.1"/>
    <property type="molecule type" value="Genomic_DNA"/>
</dbReference>
<dbReference type="PANTHER" id="PTHR30034:SF6">
    <property type="entry name" value="YOP PROTEINS TRANSLOCATION PROTEIN Q"/>
    <property type="match status" value="1"/>
</dbReference>
<feature type="domain" description="Flagellar motor switch protein FliN-like C-terminal" evidence="3">
    <location>
        <begin position="207"/>
        <end position="276"/>
    </location>
</feature>
<sequence length="288" mass="31106">MSDLNADLVAQMLPVCEENADEIGAALMRGIDAEVTVAVGTPDTFNADQLPEGVDGPGLVMMMQFGDEAMAAILPEESGLLRGWVREPDITGEGMLNTLAQELSMLVVPDTMFSEKFGAMWVENLAQSLQDGELADGASLLPLELTQDGVTSQLMFLWPCAEPAKLLPPPKPKEEPAKAAEKAKEPPPPPPPPSPKSLTELPPYARHLLKISVPVSVRLVNKRLSVQEVLELGPGAMVSFDKSCDDTLELMVGDRIIARGAAVKVGEHFGLEVEEMTLPDEHFYTARR</sequence>
<dbReference type="InterPro" id="IPR036429">
    <property type="entry name" value="SpoA-like_sf"/>
</dbReference>
<evidence type="ECO:0000256" key="2">
    <source>
        <dbReference type="SAM" id="MobiDB-lite"/>
    </source>
</evidence>
<dbReference type="OrthoDB" id="278219at2"/>
<keyword evidence="5" id="KW-1185">Reference proteome</keyword>
<comment type="similarity">
    <text evidence="1">Belongs to the FliN/MopA/SpaO family.</text>
</comment>
<proteinExistence type="inferred from homology"/>
<dbReference type="GO" id="GO:0050918">
    <property type="term" value="P:positive chemotaxis"/>
    <property type="evidence" value="ECO:0007669"/>
    <property type="project" value="TreeGrafter"/>
</dbReference>
<keyword evidence="4" id="KW-0969">Cilium</keyword>
<dbReference type="PRINTS" id="PR00956">
    <property type="entry name" value="FLGMOTORFLIN"/>
</dbReference>
<dbReference type="InterPro" id="IPR001543">
    <property type="entry name" value="FliN-like_C"/>
</dbReference>
<keyword evidence="4" id="KW-0966">Cell projection</keyword>
<dbReference type="KEGG" id="amuc:Pan181_49090"/>
<dbReference type="GO" id="GO:0003774">
    <property type="term" value="F:cytoskeletal motor activity"/>
    <property type="evidence" value="ECO:0007669"/>
    <property type="project" value="InterPro"/>
</dbReference>
<feature type="compositionally biased region" description="Basic and acidic residues" evidence="2">
    <location>
        <begin position="171"/>
        <end position="185"/>
    </location>
</feature>
<evidence type="ECO:0000256" key="1">
    <source>
        <dbReference type="ARBA" id="ARBA00009226"/>
    </source>
</evidence>
<dbReference type="Pfam" id="PF01052">
    <property type="entry name" value="FliMN_C"/>
    <property type="match status" value="1"/>
</dbReference>
<dbReference type="GO" id="GO:0071978">
    <property type="term" value="P:bacterial-type flagellum-dependent swarming motility"/>
    <property type="evidence" value="ECO:0007669"/>
    <property type="project" value="TreeGrafter"/>
</dbReference>
<protein>
    <submittedName>
        <fullName evidence="4">Flagellar motor switch protein</fullName>
    </submittedName>
</protein>
<dbReference type="GO" id="GO:0009425">
    <property type="term" value="C:bacterial-type flagellum basal body"/>
    <property type="evidence" value="ECO:0007669"/>
    <property type="project" value="InterPro"/>
</dbReference>
<dbReference type="RefSeq" id="WP_145250970.1">
    <property type="nucleotide sequence ID" value="NZ_CP036278.1"/>
</dbReference>
<evidence type="ECO:0000313" key="4">
    <source>
        <dbReference type="EMBL" id="QDU58669.1"/>
    </source>
</evidence>
<name>A0A518AVA8_9BACT</name>
<feature type="region of interest" description="Disordered" evidence="2">
    <location>
        <begin position="166"/>
        <end position="200"/>
    </location>
</feature>
<dbReference type="Proteomes" id="UP000315750">
    <property type="component" value="Chromosome"/>
</dbReference>
<dbReference type="PANTHER" id="PTHR30034">
    <property type="entry name" value="FLAGELLAR MOTOR SWITCH PROTEIN FLIM"/>
    <property type="match status" value="1"/>
</dbReference>
<evidence type="ECO:0000259" key="3">
    <source>
        <dbReference type="Pfam" id="PF01052"/>
    </source>
</evidence>
<accession>A0A518AVA8</accession>
<gene>
    <name evidence="4" type="ORF">Pan181_49090</name>
</gene>
<dbReference type="AlphaFoldDB" id="A0A518AVA8"/>
<dbReference type="InterPro" id="IPR001172">
    <property type="entry name" value="FliN_T3SS_HrcQb"/>
</dbReference>
<dbReference type="Gene3D" id="2.30.330.10">
    <property type="entry name" value="SpoA-like"/>
    <property type="match status" value="1"/>
</dbReference>
<keyword evidence="4" id="KW-0282">Flagellum</keyword>
<reference evidence="4 5" key="1">
    <citation type="submission" date="2019-02" db="EMBL/GenBank/DDBJ databases">
        <title>Deep-cultivation of Planctomycetes and their phenomic and genomic characterization uncovers novel biology.</title>
        <authorList>
            <person name="Wiegand S."/>
            <person name="Jogler M."/>
            <person name="Boedeker C."/>
            <person name="Pinto D."/>
            <person name="Vollmers J."/>
            <person name="Rivas-Marin E."/>
            <person name="Kohn T."/>
            <person name="Peeters S.H."/>
            <person name="Heuer A."/>
            <person name="Rast P."/>
            <person name="Oberbeckmann S."/>
            <person name="Bunk B."/>
            <person name="Jeske O."/>
            <person name="Meyerdierks A."/>
            <person name="Storesund J.E."/>
            <person name="Kallscheuer N."/>
            <person name="Luecker S."/>
            <person name="Lage O.M."/>
            <person name="Pohl T."/>
            <person name="Merkel B.J."/>
            <person name="Hornburger P."/>
            <person name="Mueller R.-W."/>
            <person name="Bruemmer F."/>
            <person name="Labrenz M."/>
            <person name="Spormann A.M."/>
            <person name="Op den Camp H."/>
            <person name="Overmann J."/>
            <person name="Amann R."/>
            <person name="Jetten M.S.M."/>
            <person name="Mascher T."/>
            <person name="Medema M.H."/>
            <person name="Devos D.P."/>
            <person name="Kaster A.-K."/>
            <person name="Ovreas L."/>
            <person name="Rohde M."/>
            <person name="Galperin M.Y."/>
            <person name="Jogler C."/>
        </authorList>
    </citation>
    <scope>NUCLEOTIDE SEQUENCE [LARGE SCALE GENOMIC DNA]</scope>
    <source>
        <strain evidence="4 5">Pan181</strain>
    </source>
</reference>
<organism evidence="4 5">
    <name type="scientific">Aeoliella mucimassa</name>
    <dbReference type="NCBI Taxonomy" id="2527972"/>
    <lineage>
        <taxon>Bacteria</taxon>
        <taxon>Pseudomonadati</taxon>
        <taxon>Planctomycetota</taxon>
        <taxon>Planctomycetia</taxon>
        <taxon>Pirellulales</taxon>
        <taxon>Lacipirellulaceae</taxon>
        <taxon>Aeoliella</taxon>
    </lineage>
</organism>
<feature type="compositionally biased region" description="Pro residues" evidence="2">
    <location>
        <begin position="186"/>
        <end position="195"/>
    </location>
</feature>